<keyword evidence="1" id="KW-0472">Membrane</keyword>
<feature type="transmembrane region" description="Helical" evidence="1">
    <location>
        <begin position="64"/>
        <end position="84"/>
    </location>
</feature>
<reference evidence="3 4" key="1">
    <citation type="submission" date="2021-08" db="EMBL/GenBank/DDBJ databases">
        <title>Draft Genome Sequence of Phanerochaete sordida strain YK-624.</title>
        <authorList>
            <person name="Mori T."/>
            <person name="Dohra H."/>
            <person name="Suzuki T."/>
            <person name="Kawagishi H."/>
            <person name="Hirai H."/>
        </authorList>
    </citation>
    <scope>NUCLEOTIDE SEQUENCE [LARGE SCALE GENOMIC DNA]</scope>
    <source>
        <strain evidence="3 4">YK-624</strain>
    </source>
</reference>
<keyword evidence="1" id="KW-0812">Transmembrane</keyword>
<keyword evidence="1" id="KW-1133">Transmembrane helix</keyword>
<dbReference type="InterPro" id="IPR045340">
    <property type="entry name" value="DUF6533"/>
</dbReference>
<keyword evidence="4" id="KW-1185">Reference proteome</keyword>
<feature type="transmembrane region" description="Helical" evidence="1">
    <location>
        <begin position="26"/>
        <end position="43"/>
    </location>
</feature>
<feature type="transmembrane region" description="Helical" evidence="1">
    <location>
        <begin position="237"/>
        <end position="258"/>
    </location>
</feature>
<dbReference type="Proteomes" id="UP000703269">
    <property type="component" value="Unassembled WGS sequence"/>
</dbReference>
<dbReference type="OrthoDB" id="3251775at2759"/>
<evidence type="ECO:0000259" key="2">
    <source>
        <dbReference type="Pfam" id="PF20151"/>
    </source>
</evidence>
<gene>
    <name evidence="3" type="ORF">PsYK624_049660</name>
</gene>
<feature type="transmembrane region" description="Helical" evidence="1">
    <location>
        <begin position="264"/>
        <end position="283"/>
    </location>
</feature>
<dbReference type="EMBL" id="BPQB01000011">
    <property type="protein sequence ID" value="GJE88879.1"/>
    <property type="molecule type" value="Genomic_DNA"/>
</dbReference>
<accession>A0A9P3G7J2</accession>
<organism evidence="3 4">
    <name type="scientific">Phanerochaete sordida</name>
    <dbReference type="NCBI Taxonomy" id="48140"/>
    <lineage>
        <taxon>Eukaryota</taxon>
        <taxon>Fungi</taxon>
        <taxon>Dikarya</taxon>
        <taxon>Basidiomycota</taxon>
        <taxon>Agaricomycotina</taxon>
        <taxon>Agaricomycetes</taxon>
        <taxon>Polyporales</taxon>
        <taxon>Phanerochaetaceae</taxon>
        <taxon>Phanerochaete</taxon>
    </lineage>
</organism>
<feature type="transmembrane region" description="Helical" evidence="1">
    <location>
        <begin position="197"/>
        <end position="216"/>
    </location>
</feature>
<evidence type="ECO:0000256" key="1">
    <source>
        <dbReference type="SAM" id="Phobius"/>
    </source>
</evidence>
<evidence type="ECO:0000313" key="4">
    <source>
        <dbReference type="Proteomes" id="UP000703269"/>
    </source>
</evidence>
<proteinExistence type="predicted"/>
<dbReference type="AlphaFoldDB" id="A0A9P3G7J2"/>
<name>A0A9P3G7J2_9APHY</name>
<feature type="transmembrane region" description="Helical" evidence="1">
    <location>
        <begin position="115"/>
        <end position="139"/>
    </location>
</feature>
<feature type="transmembrane region" description="Helical" evidence="1">
    <location>
        <begin position="151"/>
        <end position="177"/>
    </location>
</feature>
<dbReference type="Pfam" id="PF20151">
    <property type="entry name" value="DUF6533"/>
    <property type="match status" value="1"/>
</dbReference>
<comment type="caution">
    <text evidence="3">The sequence shown here is derived from an EMBL/GenBank/DDBJ whole genome shotgun (WGS) entry which is preliminary data.</text>
</comment>
<feature type="domain" description="DUF6533" evidence="2">
    <location>
        <begin position="26"/>
        <end position="69"/>
    </location>
</feature>
<sequence>MANATAALAALEEALSLSNGLLAARYLAAASLACAAYDFALMFDKEINLLWKRGFWDVSRAAYFFIRYMNFAGLLYAAYVTGGLSGPLDDRVSPYSCNVWLATLILNTGALRSEFLTISGLSALLTIGCANAFLTLRLFALWDHRRAAKIALFSIFGVTYSAVVVLFVWTLISIIHFTYYDEVLGACLLTRKPLGLIGVWIAMTTFDVLTIILGLSNALHQPYSQNVEVIMRFRRDGAIFFIAVFALRLINLVCSIALRKEYLLVNLFFVWGMVTVTTCRLIIRVEEIRTAANRHVRYRTYELGVWRSHHTHSLQ</sequence>
<evidence type="ECO:0000313" key="3">
    <source>
        <dbReference type="EMBL" id="GJE88879.1"/>
    </source>
</evidence>
<protein>
    <recommendedName>
        <fullName evidence="2">DUF6533 domain-containing protein</fullName>
    </recommendedName>
</protein>